<comment type="caution">
    <text evidence="2">The sequence shown here is derived from an EMBL/GenBank/DDBJ whole genome shotgun (WGS) entry which is preliminary data.</text>
</comment>
<dbReference type="EMBL" id="JAYMGO010000017">
    <property type="protein sequence ID" value="KAL1258329.1"/>
    <property type="molecule type" value="Genomic_DNA"/>
</dbReference>
<evidence type="ECO:0000256" key="1">
    <source>
        <dbReference type="SAM" id="MobiDB-lite"/>
    </source>
</evidence>
<proteinExistence type="predicted"/>
<feature type="compositionally biased region" description="Polar residues" evidence="1">
    <location>
        <begin position="58"/>
        <end position="69"/>
    </location>
</feature>
<accession>A0ABR3M335</accession>
<sequence>MMRGARTAHRAYHTHTHTHRHIHTKKTALFRLTSYGFCHRIPRNCETEPARPTRTRAINVSAENDTKQPTVRIKPSPRRKALGRSVLKFPSSMKEHFRKSN</sequence>
<gene>
    <name evidence="2" type="ORF">QQF64_011573</name>
</gene>
<reference evidence="2 3" key="1">
    <citation type="submission" date="2023-09" db="EMBL/GenBank/DDBJ databases">
        <authorList>
            <person name="Wang M."/>
        </authorList>
    </citation>
    <scope>NUCLEOTIDE SEQUENCE [LARGE SCALE GENOMIC DNA]</scope>
    <source>
        <strain evidence="2">GT-2023</strain>
        <tissue evidence="2">Liver</tissue>
    </source>
</reference>
<keyword evidence="3" id="KW-1185">Reference proteome</keyword>
<organism evidence="2 3">
    <name type="scientific">Cirrhinus molitorella</name>
    <name type="common">mud carp</name>
    <dbReference type="NCBI Taxonomy" id="172907"/>
    <lineage>
        <taxon>Eukaryota</taxon>
        <taxon>Metazoa</taxon>
        <taxon>Chordata</taxon>
        <taxon>Craniata</taxon>
        <taxon>Vertebrata</taxon>
        <taxon>Euteleostomi</taxon>
        <taxon>Actinopterygii</taxon>
        <taxon>Neopterygii</taxon>
        <taxon>Teleostei</taxon>
        <taxon>Ostariophysi</taxon>
        <taxon>Cypriniformes</taxon>
        <taxon>Cyprinidae</taxon>
        <taxon>Labeoninae</taxon>
        <taxon>Labeonini</taxon>
        <taxon>Cirrhinus</taxon>
    </lineage>
</organism>
<feature type="region of interest" description="Disordered" evidence="1">
    <location>
        <begin position="1"/>
        <end position="23"/>
    </location>
</feature>
<protein>
    <submittedName>
        <fullName evidence="2">Uncharacterized protein</fullName>
    </submittedName>
</protein>
<name>A0ABR3M335_9TELE</name>
<dbReference type="Proteomes" id="UP001558613">
    <property type="component" value="Unassembled WGS sequence"/>
</dbReference>
<evidence type="ECO:0000313" key="2">
    <source>
        <dbReference type="EMBL" id="KAL1258329.1"/>
    </source>
</evidence>
<feature type="region of interest" description="Disordered" evidence="1">
    <location>
        <begin position="58"/>
        <end position="81"/>
    </location>
</feature>
<evidence type="ECO:0000313" key="3">
    <source>
        <dbReference type="Proteomes" id="UP001558613"/>
    </source>
</evidence>